<dbReference type="InterPro" id="IPR037061">
    <property type="entry name" value="Lytic_TGlycoase_superhlx_L_sf"/>
</dbReference>
<name>A0ABT5EFV1_9BACT</name>
<dbReference type="Gene3D" id="1.10.1240.20">
    <property type="entry name" value="Lytic transglycosylase, superhelical linker domain"/>
    <property type="match status" value="1"/>
</dbReference>
<dbReference type="RefSeq" id="WP_272092267.1">
    <property type="nucleotide sequence ID" value="NZ_JAQNDL010000005.1"/>
</dbReference>
<dbReference type="PANTHER" id="PTHR40279">
    <property type="entry name" value="PQQC-LIKE PROTEIN"/>
    <property type="match status" value="1"/>
</dbReference>
<dbReference type="InterPro" id="IPR029474">
    <property type="entry name" value="HOASN"/>
</dbReference>
<organism evidence="3 4">
    <name type="scientific">Nannocystis bainbridge</name>
    <dbReference type="NCBI Taxonomy" id="2995303"/>
    <lineage>
        <taxon>Bacteria</taxon>
        <taxon>Pseudomonadati</taxon>
        <taxon>Myxococcota</taxon>
        <taxon>Polyangia</taxon>
        <taxon>Nannocystales</taxon>
        <taxon>Nannocystaceae</taxon>
        <taxon>Nannocystis</taxon>
    </lineage>
</organism>
<dbReference type="Proteomes" id="UP001221686">
    <property type="component" value="Unassembled WGS sequence"/>
</dbReference>
<dbReference type="Gene3D" id="1.20.910.10">
    <property type="entry name" value="Heme oxygenase-like"/>
    <property type="match status" value="1"/>
</dbReference>
<gene>
    <name evidence="3" type="ORF">POL25_42955</name>
</gene>
<feature type="domain" description="Haem-oxygenase-associated N-terminal helices" evidence="2">
    <location>
        <begin position="17"/>
        <end position="77"/>
    </location>
</feature>
<comment type="caution">
    <text evidence="3">The sequence shown here is derived from an EMBL/GenBank/DDBJ whole genome shotgun (WGS) entry which is preliminary data.</text>
</comment>
<dbReference type="Pfam" id="PF14515">
    <property type="entry name" value="HOASN"/>
    <property type="match status" value="1"/>
</dbReference>
<evidence type="ECO:0000313" key="3">
    <source>
        <dbReference type="EMBL" id="MDC0723721.1"/>
    </source>
</evidence>
<evidence type="ECO:0000313" key="4">
    <source>
        <dbReference type="Proteomes" id="UP001221686"/>
    </source>
</evidence>
<dbReference type="InterPro" id="IPR016084">
    <property type="entry name" value="Haem_Oase-like_multi-hlx"/>
</dbReference>
<dbReference type="EMBL" id="JAQNDL010000005">
    <property type="protein sequence ID" value="MDC0723721.1"/>
    <property type="molecule type" value="Genomic_DNA"/>
</dbReference>
<dbReference type="PANTHER" id="PTHR40279:SF3">
    <property type="entry name" value="4-AMINOBENZOATE SYNTHASE"/>
    <property type="match status" value="1"/>
</dbReference>
<keyword evidence="1" id="KW-0560">Oxidoreductase</keyword>
<proteinExistence type="predicted"/>
<sequence length="318" mass="35904">MIAILAANVRAALGDRSPKITADAAQALARLADRAFAGDDYAAGVYHGLVWDLHADPDPRTYAVRRYLVETGYAVEEAHVPRLPEAPLLAPDALLARLQAEQNQRTGLRHPMSEHLFHGRPSLADLKIYLRHHWHRSRLFYRELTELALSCPLGHASVLHRNLYDETGGEHGAQAHPVLLQRLLRHFDLPHGFDDRPALPEAHAYLNNRIRCARHPNLAWGLAVLFSLEAGTPATHGNIHALLQRFDVPEHAREFHRVHMSADVEHARETAELIGAVIQSPADQAILFASLRYHRALGQRYFDAIWREMQATHDDRDR</sequence>
<dbReference type="SUPFAM" id="SSF48613">
    <property type="entry name" value="Heme oxygenase-like"/>
    <property type="match status" value="1"/>
</dbReference>
<dbReference type="Pfam" id="PF14518">
    <property type="entry name" value="Haem_oxygenas_2"/>
    <property type="match status" value="1"/>
</dbReference>
<accession>A0ABT5EFV1</accession>
<keyword evidence="4" id="KW-1185">Reference proteome</keyword>
<evidence type="ECO:0000259" key="2">
    <source>
        <dbReference type="Pfam" id="PF14515"/>
    </source>
</evidence>
<protein>
    <submittedName>
        <fullName evidence="3">Iron-containing redox enzyme family protein</fullName>
    </submittedName>
</protein>
<reference evidence="3 4" key="1">
    <citation type="submission" date="2022-11" db="EMBL/GenBank/DDBJ databases">
        <title>Minimal conservation of predation-associated metabolite biosynthetic gene clusters underscores biosynthetic potential of Myxococcota including descriptions for ten novel species: Archangium lansinium sp. nov., Myxococcus landrumus sp. nov., Nannocystis bai.</title>
        <authorList>
            <person name="Ahearne A."/>
            <person name="Stevens C."/>
            <person name="Dowd S."/>
        </authorList>
    </citation>
    <scope>NUCLEOTIDE SEQUENCE [LARGE SCALE GENOMIC DNA]</scope>
    <source>
        <strain evidence="3 4">BB15-2</strain>
    </source>
</reference>
<evidence type="ECO:0000256" key="1">
    <source>
        <dbReference type="ARBA" id="ARBA00023002"/>
    </source>
</evidence>
<dbReference type="SMART" id="SM01236">
    <property type="entry name" value="Haem_oxygenase_2"/>
    <property type="match status" value="1"/>
</dbReference>
<dbReference type="InterPro" id="IPR039068">
    <property type="entry name" value="PqqC-like"/>
</dbReference>